<dbReference type="EMBL" id="BK016230">
    <property type="protein sequence ID" value="DAG03421.1"/>
    <property type="molecule type" value="Genomic_DNA"/>
</dbReference>
<reference evidence="1" key="1">
    <citation type="journal article" date="2021" name="Proc. Natl. Acad. Sci. U.S.A.">
        <title>A Catalog of Tens of Thousands of Viruses from Human Metagenomes Reveals Hidden Associations with Chronic Diseases.</title>
        <authorList>
            <person name="Tisza M.J."/>
            <person name="Buck C.B."/>
        </authorList>
    </citation>
    <scope>NUCLEOTIDE SEQUENCE</scope>
    <source>
        <strain evidence="1">CtUml7</strain>
    </source>
</reference>
<name>A0A8S5V9N0_9CAUD</name>
<accession>A0A8S5V9N0</accession>
<sequence length="300" mass="35666">MKKNDKAWNILTDEEKLVLNLTAVYGKSSWEIGEIVQKAHFKLLEIQKRCVKFFEMFTTHYETYGELFPEESVVGKDFREYFQGVMELRLPVKEAIRRMFNNDVWSIKESKTRLITEGMDKLMESRNDCDRDLYNLIKEFDAWNNFRILPDNLQEPSAYKRRNKAREAKHLRNISKIPMASIEYIKDLYEYNGKYQKMFLPLIHLDFPNGYILVPVRYAQKNIKALSHLYLYVFDNETLANNFAGLVVEYLTAGDKSAKLGQKFWHKFRDIRQYAINFQEIENVNVFRKHVIARIQGQKG</sequence>
<proteinExistence type="predicted"/>
<evidence type="ECO:0000313" key="1">
    <source>
        <dbReference type="EMBL" id="DAG03421.1"/>
    </source>
</evidence>
<protein>
    <submittedName>
        <fullName evidence="1">Uncharacterized protein</fullName>
    </submittedName>
</protein>
<organism evidence="1">
    <name type="scientific">Ackermannviridae sp. ctUml7</name>
    <dbReference type="NCBI Taxonomy" id="2825753"/>
    <lineage>
        <taxon>Viruses</taxon>
        <taxon>Duplodnaviria</taxon>
        <taxon>Heunggongvirae</taxon>
        <taxon>Uroviricota</taxon>
        <taxon>Caudoviricetes</taxon>
        <taxon>Pantevenvirales</taxon>
        <taxon>Ackermannviridae</taxon>
    </lineage>
</organism>